<organism evidence="10 11">
    <name type="scientific">Marinisporobacter balticus</name>
    <dbReference type="NCBI Taxonomy" id="2018667"/>
    <lineage>
        <taxon>Bacteria</taxon>
        <taxon>Bacillati</taxon>
        <taxon>Bacillota</taxon>
        <taxon>Clostridia</taxon>
        <taxon>Peptostreptococcales</taxon>
        <taxon>Thermotaleaceae</taxon>
        <taxon>Marinisporobacter</taxon>
    </lineage>
</organism>
<sequence>MAVQTNTNKVNQSKNMGKFFKNVRAELKKVIWPNKKELTSYTTVVLTTCIVVAGGIWLADTIFGKALQLIIK</sequence>
<evidence type="ECO:0000256" key="5">
    <source>
        <dbReference type="ARBA" id="ARBA00022927"/>
    </source>
</evidence>
<dbReference type="InterPro" id="IPR001901">
    <property type="entry name" value="Translocase_SecE/Sec61-g"/>
</dbReference>
<reference evidence="10 11" key="1">
    <citation type="submission" date="2019-03" db="EMBL/GenBank/DDBJ databases">
        <title>Genomic Encyclopedia of Type Strains, Phase IV (KMG-IV): sequencing the most valuable type-strain genomes for metagenomic binning, comparative biology and taxonomic classification.</title>
        <authorList>
            <person name="Goeker M."/>
        </authorList>
    </citation>
    <scope>NUCLEOTIDE SEQUENCE [LARGE SCALE GENOMIC DNA]</scope>
    <source>
        <strain evidence="10 11">DSM 102940</strain>
    </source>
</reference>
<protein>
    <recommendedName>
        <fullName evidence="9">Protein translocase subunit SecE</fullName>
    </recommendedName>
</protein>
<dbReference type="PANTHER" id="PTHR33910">
    <property type="entry name" value="PROTEIN TRANSLOCASE SUBUNIT SECE"/>
    <property type="match status" value="1"/>
</dbReference>
<gene>
    <name evidence="9" type="primary">secE</name>
    <name evidence="10" type="ORF">EV214_110102</name>
</gene>
<keyword evidence="7 9" id="KW-0811">Translocation</keyword>
<dbReference type="Gene3D" id="1.20.5.1030">
    <property type="entry name" value="Preprotein translocase secy subunit"/>
    <property type="match status" value="1"/>
</dbReference>
<keyword evidence="8 9" id="KW-0472">Membrane</keyword>
<dbReference type="InterPro" id="IPR005807">
    <property type="entry name" value="SecE_bac"/>
</dbReference>
<dbReference type="HAMAP" id="MF_00422">
    <property type="entry name" value="SecE"/>
    <property type="match status" value="1"/>
</dbReference>
<evidence type="ECO:0000256" key="1">
    <source>
        <dbReference type="ARBA" id="ARBA00004370"/>
    </source>
</evidence>
<comment type="subunit">
    <text evidence="9">Component of the Sec protein translocase complex. Heterotrimer consisting of SecY, SecE and SecG subunits. The heterotrimers can form oligomers, although 1 heterotrimer is thought to be able to translocate proteins. Interacts with the ribosome. Interacts with SecDF, and other proteins may be involved. Interacts with SecA.</text>
</comment>
<keyword evidence="11" id="KW-1185">Reference proteome</keyword>
<evidence type="ECO:0000256" key="9">
    <source>
        <dbReference type="HAMAP-Rule" id="MF_00422"/>
    </source>
</evidence>
<dbReference type="Pfam" id="PF00584">
    <property type="entry name" value="SecE"/>
    <property type="match status" value="1"/>
</dbReference>
<keyword evidence="2 9" id="KW-0813">Transport</keyword>
<keyword evidence="3 9" id="KW-1003">Cell membrane</keyword>
<dbReference type="PANTHER" id="PTHR33910:SF1">
    <property type="entry name" value="PROTEIN TRANSLOCASE SUBUNIT SECE"/>
    <property type="match status" value="1"/>
</dbReference>
<evidence type="ECO:0000256" key="3">
    <source>
        <dbReference type="ARBA" id="ARBA00022475"/>
    </source>
</evidence>
<comment type="caution">
    <text evidence="10">The sequence shown here is derived from an EMBL/GenBank/DDBJ whole genome shotgun (WGS) entry which is preliminary data.</text>
</comment>
<name>A0A4R2KV43_9FIRM</name>
<evidence type="ECO:0000256" key="8">
    <source>
        <dbReference type="ARBA" id="ARBA00023136"/>
    </source>
</evidence>
<dbReference type="GO" id="GO:0009306">
    <property type="term" value="P:protein secretion"/>
    <property type="evidence" value="ECO:0007669"/>
    <property type="project" value="UniProtKB-UniRule"/>
</dbReference>
<dbReference type="Proteomes" id="UP000294919">
    <property type="component" value="Unassembled WGS sequence"/>
</dbReference>
<evidence type="ECO:0000256" key="7">
    <source>
        <dbReference type="ARBA" id="ARBA00023010"/>
    </source>
</evidence>
<proteinExistence type="inferred from homology"/>
<dbReference type="GO" id="GO:0065002">
    <property type="term" value="P:intracellular protein transmembrane transport"/>
    <property type="evidence" value="ECO:0007669"/>
    <property type="project" value="UniProtKB-UniRule"/>
</dbReference>
<feature type="transmembrane region" description="Helical" evidence="9">
    <location>
        <begin position="38"/>
        <end position="59"/>
    </location>
</feature>
<dbReference type="GO" id="GO:0043952">
    <property type="term" value="P:protein transport by the Sec complex"/>
    <property type="evidence" value="ECO:0007669"/>
    <property type="project" value="UniProtKB-UniRule"/>
</dbReference>
<accession>A0A4R2KV43</accession>
<keyword evidence="5 9" id="KW-0653">Protein transport</keyword>
<dbReference type="GO" id="GO:0008320">
    <property type="term" value="F:protein transmembrane transporter activity"/>
    <property type="evidence" value="ECO:0007669"/>
    <property type="project" value="UniProtKB-UniRule"/>
</dbReference>
<dbReference type="PROSITE" id="PS01067">
    <property type="entry name" value="SECE_SEC61G"/>
    <property type="match status" value="1"/>
</dbReference>
<dbReference type="GO" id="GO:0006605">
    <property type="term" value="P:protein targeting"/>
    <property type="evidence" value="ECO:0007669"/>
    <property type="project" value="UniProtKB-UniRule"/>
</dbReference>
<evidence type="ECO:0000313" key="10">
    <source>
        <dbReference type="EMBL" id="TCO75029.1"/>
    </source>
</evidence>
<dbReference type="OrthoDB" id="9799073at2"/>
<dbReference type="EMBL" id="SLWV01000010">
    <property type="protein sequence ID" value="TCO75029.1"/>
    <property type="molecule type" value="Genomic_DNA"/>
</dbReference>
<dbReference type="RefSeq" id="WP_132244957.1">
    <property type="nucleotide sequence ID" value="NZ_SLWV01000010.1"/>
</dbReference>
<comment type="function">
    <text evidence="9">Essential subunit of the Sec protein translocation channel SecYEG. Clamps together the 2 halves of SecY. May contact the channel plug during translocation.</text>
</comment>
<comment type="subcellular location">
    <subcellularLocation>
        <location evidence="9">Cell membrane</location>
        <topology evidence="9">Single-pass membrane protein</topology>
    </subcellularLocation>
    <subcellularLocation>
        <location evidence="1">Membrane</location>
    </subcellularLocation>
</comment>
<evidence type="ECO:0000256" key="2">
    <source>
        <dbReference type="ARBA" id="ARBA00022448"/>
    </source>
</evidence>
<dbReference type="PRINTS" id="PR01650">
    <property type="entry name" value="SECETRNLCASE"/>
</dbReference>
<dbReference type="AlphaFoldDB" id="A0A4R2KV43"/>
<dbReference type="GO" id="GO:0005886">
    <property type="term" value="C:plasma membrane"/>
    <property type="evidence" value="ECO:0007669"/>
    <property type="project" value="UniProtKB-SubCell"/>
</dbReference>
<comment type="similarity">
    <text evidence="9">Belongs to the SecE/SEC61-gamma family.</text>
</comment>
<evidence type="ECO:0000256" key="4">
    <source>
        <dbReference type="ARBA" id="ARBA00022692"/>
    </source>
</evidence>
<dbReference type="InterPro" id="IPR038379">
    <property type="entry name" value="SecE_sf"/>
</dbReference>
<keyword evidence="4 9" id="KW-0812">Transmembrane</keyword>
<evidence type="ECO:0000256" key="6">
    <source>
        <dbReference type="ARBA" id="ARBA00022989"/>
    </source>
</evidence>
<keyword evidence="6 9" id="KW-1133">Transmembrane helix</keyword>
<evidence type="ECO:0000313" key="11">
    <source>
        <dbReference type="Proteomes" id="UP000294919"/>
    </source>
</evidence>
<dbReference type="NCBIfam" id="TIGR00964">
    <property type="entry name" value="secE_bact"/>
    <property type="match status" value="1"/>
</dbReference>